<sequence length="447" mass="50788">MKLYPLLLLFVTLFSSCSKYTLSGGESSSDEEEKVNVYLNFRKNMSGDLFDIEYPVRIFCVDKVTSALTEFYFGEGEGILAQVDKGEYSVNAFIGINNDDFTLMNDINGKPMVAMNESGVSVTPVLSAHSTLNIEKQTEINFIPEYIVSSTEFEFSNIPSGVKSLSVEISPVCCGYYVEGGFSGRTQTAFVQCTENNGKWISGQKYIFPSEGEKTTVTVSMDYGDETVKKYQYTFSEGLSVGKPYKFTGEYDESLSIDGDFLISGWEDEEEIIMDFEEDFSDSDNDNDEPYDDENVDEDDILYVDDIPSSNSIWKSFYVWKVEETGAGEAQATIISPDQWFQIYAEGEAMEILDGYEIDGISGWRTFTREEAEEFYKEFSAELAGLNTLLERNGQNIFYTDDSRRYLCEDGEYTFGLYGKLNFYKAGKTVKYYLRPVKKVFFQTYTH</sequence>
<evidence type="ECO:0000313" key="3">
    <source>
        <dbReference type="Proteomes" id="UP000783796"/>
    </source>
</evidence>
<protein>
    <submittedName>
        <fullName evidence="2">Uncharacterized protein</fullName>
    </submittedName>
</protein>
<name>A0A948TBS6_9BACT</name>
<dbReference type="Proteomes" id="UP000783796">
    <property type="component" value="Unassembled WGS sequence"/>
</dbReference>
<comment type="caution">
    <text evidence="2">The sequence shown here is derived from an EMBL/GenBank/DDBJ whole genome shotgun (WGS) entry which is preliminary data.</text>
</comment>
<reference evidence="2" key="2">
    <citation type="submission" date="2021-04" db="EMBL/GenBank/DDBJ databases">
        <authorList>
            <person name="Gilroy R."/>
        </authorList>
    </citation>
    <scope>NUCLEOTIDE SEQUENCE</scope>
    <source>
        <strain evidence="2">G4-2901</strain>
    </source>
</reference>
<organism evidence="2 3">
    <name type="scientific">Candidatus Phocaeicola faecigallinarum</name>
    <dbReference type="NCBI Taxonomy" id="2838732"/>
    <lineage>
        <taxon>Bacteria</taxon>
        <taxon>Pseudomonadati</taxon>
        <taxon>Bacteroidota</taxon>
        <taxon>Bacteroidia</taxon>
        <taxon>Bacteroidales</taxon>
        <taxon>Bacteroidaceae</taxon>
        <taxon>Phocaeicola</taxon>
    </lineage>
</organism>
<gene>
    <name evidence="2" type="ORF">H9777_05785</name>
</gene>
<evidence type="ECO:0000313" key="2">
    <source>
        <dbReference type="EMBL" id="MBU3837815.1"/>
    </source>
</evidence>
<proteinExistence type="predicted"/>
<dbReference type="AlphaFoldDB" id="A0A948TBS6"/>
<accession>A0A948TBS6</accession>
<feature type="signal peptide" evidence="1">
    <location>
        <begin position="1"/>
        <end position="20"/>
    </location>
</feature>
<keyword evidence="1" id="KW-0732">Signal</keyword>
<evidence type="ECO:0000256" key="1">
    <source>
        <dbReference type="SAM" id="SignalP"/>
    </source>
</evidence>
<dbReference type="PROSITE" id="PS51257">
    <property type="entry name" value="PROKAR_LIPOPROTEIN"/>
    <property type="match status" value="1"/>
</dbReference>
<dbReference type="EMBL" id="JAHLFW010000051">
    <property type="protein sequence ID" value="MBU3837815.1"/>
    <property type="molecule type" value="Genomic_DNA"/>
</dbReference>
<reference evidence="2" key="1">
    <citation type="journal article" date="2021" name="PeerJ">
        <title>Extensive microbial diversity within the chicken gut microbiome revealed by metagenomics and culture.</title>
        <authorList>
            <person name="Gilroy R."/>
            <person name="Ravi A."/>
            <person name="Getino M."/>
            <person name="Pursley I."/>
            <person name="Horton D.L."/>
            <person name="Alikhan N.F."/>
            <person name="Baker D."/>
            <person name="Gharbi K."/>
            <person name="Hall N."/>
            <person name="Watson M."/>
            <person name="Adriaenssens E.M."/>
            <person name="Foster-Nyarko E."/>
            <person name="Jarju S."/>
            <person name="Secka A."/>
            <person name="Antonio M."/>
            <person name="Oren A."/>
            <person name="Chaudhuri R.R."/>
            <person name="La Ragione R."/>
            <person name="Hildebrand F."/>
            <person name="Pallen M.J."/>
        </authorList>
    </citation>
    <scope>NUCLEOTIDE SEQUENCE</scope>
    <source>
        <strain evidence="2">G4-2901</strain>
    </source>
</reference>
<feature type="chain" id="PRO_5037820001" evidence="1">
    <location>
        <begin position="21"/>
        <end position="447"/>
    </location>
</feature>